<protein>
    <recommendedName>
        <fullName evidence="1">N-acetyltransferase domain-containing protein</fullName>
    </recommendedName>
</protein>
<sequence>MSWDEERLLTLEIDANYGLAPDADTPCRTALRDPSLLAVWAWSPRARLLALAPGLTLPSSIDGMEEKYSPGRLPEALRCLVASLDDRTVDVEGGPCFVFPDRLAVPDPTPLPLIASTTDGRRTAGHLIRPDNWQPDEWNELVDGRMGEWAMAVHDREPVSICFTPASNATAAEAGVWTRPDFRGKRLAPAVVAAWSQREHRTRTVLFYSTTADNHASRSVARTLGLTPLGWIWTAR</sequence>
<comment type="caution">
    <text evidence="2">The sequence shown here is derived from an EMBL/GenBank/DDBJ whole genome shotgun (WGS) entry which is preliminary data.</text>
</comment>
<dbReference type="GO" id="GO:0016747">
    <property type="term" value="F:acyltransferase activity, transferring groups other than amino-acyl groups"/>
    <property type="evidence" value="ECO:0007669"/>
    <property type="project" value="InterPro"/>
</dbReference>
<evidence type="ECO:0000313" key="3">
    <source>
        <dbReference type="Proteomes" id="UP000186455"/>
    </source>
</evidence>
<name>A0A1Q4V9H0_9ACTN</name>
<dbReference type="Pfam" id="PF13302">
    <property type="entry name" value="Acetyltransf_3"/>
    <property type="match status" value="1"/>
</dbReference>
<dbReference type="RefSeq" id="WP_073786083.1">
    <property type="nucleotide sequence ID" value="NZ_LFBV01000002.1"/>
</dbReference>
<organism evidence="2 3">
    <name type="scientific">Streptomyces uncialis</name>
    <dbReference type="NCBI Taxonomy" id="1048205"/>
    <lineage>
        <taxon>Bacteria</taxon>
        <taxon>Bacillati</taxon>
        <taxon>Actinomycetota</taxon>
        <taxon>Actinomycetes</taxon>
        <taxon>Kitasatosporales</taxon>
        <taxon>Streptomycetaceae</taxon>
        <taxon>Streptomyces</taxon>
    </lineage>
</organism>
<accession>A0A1Q4V9H0</accession>
<dbReference type="InterPro" id="IPR000182">
    <property type="entry name" value="GNAT_dom"/>
</dbReference>
<dbReference type="Proteomes" id="UP000186455">
    <property type="component" value="Unassembled WGS sequence"/>
</dbReference>
<dbReference type="STRING" id="1048205.AB852_09455"/>
<dbReference type="SUPFAM" id="SSF55729">
    <property type="entry name" value="Acyl-CoA N-acyltransferases (Nat)"/>
    <property type="match status" value="1"/>
</dbReference>
<dbReference type="Gene3D" id="3.40.630.30">
    <property type="match status" value="1"/>
</dbReference>
<gene>
    <name evidence="2" type="ORF">AB852_09455</name>
</gene>
<feature type="domain" description="N-acetyltransferase" evidence="1">
    <location>
        <begin position="144"/>
        <end position="226"/>
    </location>
</feature>
<evidence type="ECO:0000259" key="1">
    <source>
        <dbReference type="Pfam" id="PF13302"/>
    </source>
</evidence>
<evidence type="ECO:0000313" key="2">
    <source>
        <dbReference type="EMBL" id="OKH94498.1"/>
    </source>
</evidence>
<reference evidence="2 3" key="1">
    <citation type="submission" date="2015-06" db="EMBL/GenBank/DDBJ databases">
        <title>Cloning and characterization of the uncialamcin biosynthetic gene cluster.</title>
        <authorList>
            <person name="Yan X."/>
            <person name="Huang T."/>
            <person name="Ge H."/>
            <person name="Shen B."/>
        </authorList>
    </citation>
    <scope>NUCLEOTIDE SEQUENCE [LARGE SCALE GENOMIC DNA]</scope>
    <source>
        <strain evidence="2 3">DCA2648</strain>
    </source>
</reference>
<dbReference type="InterPro" id="IPR016181">
    <property type="entry name" value="Acyl_CoA_acyltransferase"/>
</dbReference>
<proteinExistence type="predicted"/>
<dbReference type="AlphaFoldDB" id="A0A1Q4V9H0"/>
<keyword evidence="3" id="KW-1185">Reference proteome</keyword>
<dbReference type="EMBL" id="LFBV01000002">
    <property type="protein sequence ID" value="OKH94498.1"/>
    <property type="molecule type" value="Genomic_DNA"/>
</dbReference>